<evidence type="ECO:0000313" key="2">
    <source>
        <dbReference type="Proteomes" id="UP001519272"/>
    </source>
</evidence>
<organism evidence="1 2">
    <name type="scientific">Paenibacillus turicensis</name>
    <dbReference type="NCBI Taxonomy" id="160487"/>
    <lineage>
        <taxon>Bacteria</taxon>
        <taxon>Bacillati</taxon>
        <taxon>Bacillota</taxon>
        <taxon>Bacilli</taxon>
        <taxon>Bacillales</taxon>
        <taxon>Paenibacillaceae</taxon>
        <taxon>Paenibacillus</taxon>
    </lineage>
</organism>
<evidence type="ECO:0000313" key="1">
    <source>
        <dbReference type="EMBL" id="MBP1906825.1"/>
    </source>
</evidence>
<proteinExistence type="predicted"/>
<dbReference type="EMBL" id="JAGGKG010000018">
    <property type="protein sequence ID" value="MBP1906825.1"/>
    <property type="molecule type" value="Genomic_DNA"/>
</dbReference>
<protein>
    <submittedName>
        <fullName evidence="1">Uncharacterized protein</fullName>
    </submittedName>
</protein>
<keyword evidence="2" id="KW-1185">Reference proteome</keyword>
<reference evidence="1 2" key="1">
    <citation type="submission" date="2021-03" db="EMBL/GenBank/DDBJ databases">
        <title>Genomic Encyclopedia of Type Strains, Phase IV (KMG-IV): sequencing the most valuable type-strain genomes for metagenomic binning, comparative biology and taxonomic classification.</title>
        <authorList>
            <person name="Goeker M."/>
        </authorList>
    </citation>
    <scope>NUCLEOTIDE SEQUENCE [LARGE SCALE GENOMIC DNA]</scope>
    <source>
        <strain evidence="1 2">DSM 14349</strain>
    </source>
</reference>
<comment type="caution">
    <text evidence="1">The sequence shown here is derived from an EMBL/GenBank/DDBJ whole genome shotgun (WGS) entry which is preliminary data.</text>
</comment>
<dbReference type="Proteomes" id="UP001519272">
    <property type="component" value="Unassembled WGS sequence"/>
</dbReference>
<name>A0ABS4FW79_9BACL</name>
<gene>
    <name evidence="1" type="ORF">J2Z32_003489</name>
</gene>
<accession>A0ABS4FW79</accession>
<sequence length="79" mass="9557">MSTPKQAIETFVDKDGIKVTRTHLKRRINQFYEDGEGDTVYALYEDIDGDIHYRYINFDTDKYKVRVGRFEREFKRLED</sequence>